<accession>A0A7Y0BM70</accession>
<dbReference type="GO" id="GO:0006935">
    <property type="term" value="P:chemotaxis"/>
    <property type="evidence" value="ECO:0007669"/>
    <property type="project" value="InterPro"/>
</dbReference>
<dbReference type="GO" id="GO:0005829">
    <property type="term" value="C:cytosol"/>
    <property type="evidence" value="ECO:0007669"/>
    <property type="project" value="TreeGrafter"/>
</dbReference>
<dbReference type="SUPFAM" id="SSF50341">
    <property type="entry name" value="CheW-like"/>
    <property type="match status" value="3"/>
</dbReference>
<dbReference type="AlphaFoldDB" id="A0A7Y0BM70"/>
<feature type="domain" description="CheW-like" evidence="2">
    <location>
        <begin position="369"/>
        <end position="504"/>
    </location>
</feature>
<feature type="domain" description="CheW-like" evidence="2">
    <location>
        <begin position="205"/>
        <end position="344"/>
    </location>
</feature>
<dbReference type="InterPro" id="IPR036061">
    <property type="entry name" value="CheW-like_dom_sf"/>
</dbReference>
<comment type="caution">
    <text evidence="3">The sequence shown here is derived from an EMBL/GenBank/DDBJ whole genome shotgun (WGS) entry which is preliminary data.</text>
</comment>
<dbReference type="RefSeq" id="WP_169491976.1">
    <property type="nucleotide sequence ID" value="NZ_JABBGM010000001.1"/>
</dbReference>
<organism evidence="3 4">
    <name type="scientific">Novosphingobium olei</name>
    <dbReference type="NCBI Taxonomy" id="2728851"/>
    <lineage>
        <taxon>Bacteria</taxon>
        <taxon>Pseudomonadati</taxon>
        <taxon>Pseudomonadota</taxon>
        <taxon>Alphaproteobacteria</taxon>
        <taxon>Sphingomonadales</taxon>
        <taxon>Sphingomonadaceae</taxon>
        <taxon>Novosphingobium</taxon>
    </lineage>
</organism>
<dbReference type="PANTHER" id="PTHR22617:SF23">
    <property type="entry name" value="CHEMOTAXIS PROTEIN CHEW"/>
    <property type="match status" value="1"/>
</dbReference>
<dbReference type="SMART" id="SM00260">
    <property type="entry name" value="CheW"/>
    <property type="match status" value="3"/>
</dbReference>
<dbReference type="PANTHER" id="PTHR22617">
    <property type="entry name" value="CHEMOTAXIS SENSOR HISTIDINE KINASE-RELATED"/>
    <property type="match status" value="1"/>
</dbReference>
<evidence type="ECO:0000256" key="1">
    <source>
        <dbReference type="SAM" id="MobiDB-lite"/>
    </source>
</evidence>
<proteinExistence type="predicted"/>
<dbReference type="GO" id="GO:0007165">
    <property type="term" value="P:signal transduction"/>
    <property type="evidence" value="ECO:0007669"/>
    <property type="project" value="InterPro"/>
</dbReference>
<evidence type="ECO:0000259" key="2">
    <source>
        <dbReference type="PROSITE" id="PS50851"/>
    </source>
</evidence>
<evidence type="ECO:0000313" key="4">
    <source>
        <dbReference type="Proteomes" id="UP000583556"/>
    </source>
</evidence>
<dbReference type="CDD" id="cd00588">
    <property type="entry name" value="CheW_like"/>
    <property type="match status" value="1"/>
</dbReference>
<dbReference type="InterPro" id="IPR002545">
    <property type="entry name" value="CheW-lke_dom"/>
</dbReference>
<dbReference type="PROSITE" id="PS50851">
    <property type="entry name" value="CHEW"/>
    <property type="match status" value="3"/>
</dbReference>
<dbReference type="Gene3D" id="2.40.50.180">
    <property type="entry name" value="CheA-289, Domain 4"/>
    <property type="match status" value="2"/>
</dbReference>
<keyword evidence="4" id="KW-1185">Reference proteome</keyword>
<feature type="region of interest" description="Disordered" evidence="1">
    <location>
        <begin position="1"/>
        <end position="44"/>
    </location>
</feature>
<gene>
    <name evidence="3" type="ORF">HHL27_03655</name>
</gene>
<dbReference type="EMBL" id="JABBGM010000001">
    <property type="protein sequence ID" value="NML92770.1"/>
    <property type="molecule type" value="Genomic_DNA"/>
</dbReference>
<feature type="domain" description="CheW-like" evidence="2">
    <location>
        <begin position="51"/>
        <end position="188"/>
    </location>
</feature>
<dbReference type="Pfam" id="PF01584">
    <property type="entry name" value="CheW"/>
    <property type="match status" value="3"/>
</dbReference>
<sequence length="510" mass="53004">MIGRDTPGRSVAYALGQRAAASVPAPPPPPMQADAPAEPLPAGGPTLPELGGLHGIFRVGSSLLALHIEAIREVTPRPATLASFPSRRDDVIGALHLRGSVIPIMDLARPLGLGASDGTIILVLRTGGGVIGVLIDEICGVIALEARALSPLRDAGAAESGLVSAGFVNNGTPGAVLDPQAVARLPGLTVTTDIPVDRSHNAEAGEPMLLFDCGDVPLGLPASAVDATVPRCRLGAPAADSPLWIGVLDHNGRRIPVVDTLRLLGLGSSGRLTESASVVLRMPDNRLIALAIDEVRDMRRVRAQEVLELQRFRLGEPGMLCGLYRAERDHLLLDPQACCNDERLVALSRIEEEAALASAGGEGGSLGRTEPFLIAQLGGAICAIPLSQVEEIIPTPAARINLDGMQFARALIAHRGRGVPLVDLPARLGMAVAGEVRPFAILAEDGGDHVGFLIDGLVAVERVALQRLAARGDNARVPAATVRLPDGRTCEVIDLAAIIAAERDASIQAA</sequence>
<name>A0A7Y0BM70_9SPHN</name>
<reference evidence="3 4" key="1">
    <citation type="submission" date="2020-04" db="EMBL/GenBank/DDBJ databases">
        <title>Novosphingobium sp. TW-4 isolated from soil.</title>
        <authorList>
            <person name="Dahal R.H."/>
            <person name="Chaudhary D.K."/>
        </authorList>
    </citation>
    <scope>NUCLEOTIDE SEQUENCE [LARGE SCALE GENOMIC DNA]</scope>
    <source>
        <strain evidence="3 4">TW-4</strain>
    </source>
</reference>
<dbReference type="Proteomes" id="UP000583556">
    <property type="component" value="Unassembled WGS sequence"/>
</dbReference>
<evidence type="ECO:0000313" key="3">
    <source>
        <dbReference type="EMBL" id="NML92770.1"/>
    </source>
</evidence>
<dbReference type="Gene3D" id="2.30.30.40">
    <property type="entry name" value="SH3 Domains"/>
    <property type="match status" value="1"/>
</dbReference>
<protein>
    <recommendedName>
        <fullName evidence="2">CheW-like domain-containing protein</fullName>
    </recommendedName>
</protein>
<dbReference type="InterPro" id="IPR039315">
    <property type="entry name" value="CheW"/>
</dbReference>